<protein>
    <recommendedName>
        <fullName evidence="4">F-box domain-containing protein</fullName>
    </recommendedName>
</protein>
<evidence type="ECO:0000259" key="4">
    <source>
        <dbReference type="PROSITE" id="PS50181"/>
    </source>
</evidence>
<dbReference type="InterPro" id="IPR001810">
    <property type="entry name" value="F-box_dom"/>
</dbReference>
<dbReference type="GO" id="GO:0042393">
    <property type="term" value="F:histone binding"/>
    <property type="evidence" value="ECO:0007669"/>
    <property type="project" value="TreeGrafter"/>
</dbReference>
<dbReference type="GO" id="GO:0048188">
    <property type="term" value="C:Set1C/COMPASS complex"/>
    <property type="evidence" value="ECO:0007669"/>
    <property type="project" value="TreeGrafter"/>
</dbReference>
<comment type="caution">
    <text evidence="5">The sequence shown here is derived from an EMBL/GenBank/DDBJ whole genome shotgun (WGS) entry which is preliminary data.</text>
</comment>
<dbReference type="SUPFAM" id="SSF50978">
    <property type="entry name" value="WD40 repeat-like"/>
    <property type="match status" value="1"/>
</dbReference>
<name>A0AAW1SPY1_9CHLO</name>
<dbReference type="PROSITE" id="PS50294">
    <property type="entry name" value="WD_REPEATS_REGION"/>
    <property type="match status" value="2"/>
</dbReference>
<dbReference type="PROSITE" id="PS50181">
    <property type="entry name" value="FBOX"/>
    <property type="match status" value="1"/>
</dbReference>
<dbReference type="AlphaFoldDB" id="A0AAW1SPY1"/>
<dbReference type="InterPro" id="IPR036047">
    <property type="entry name" value="F-box-like_dom_sf"/>
</dbReference>
<dbReference type="InterPro" id="IPR001680">
    <property type="entry name" value="WD40_rpt"/>
</dbReference>
<dbReference type="SUPFAM" id="SSF81383">
    <property type="entry name" value="F-box domain"/>
    <property type="match status" value="1"/>
</dbReference>
<evidence type="ECO:0000256" key="3">
    <source>
        <dbReference type="PROSITE-ProRule" id="PRU00221"/>
    </source>
</evidence>
<dbReference type="Proteomes" id="UP001485043">
    <property type="component" value="Unassembled WGS sequence"/>
</dbReference>
<feature type="repeat" description="WD" evidence="3">
    <location>
        <begin position="160"/>
        <end position="199"/>
    </location>
</feature>
<feature type="repeat" description="WD" evidence="3">
    <location>
        <begin position="108"/>
        <end position="139"/>
    </location>
</feature>
<evidence type="ECO:0000256" key="1">
    <source>
        <dbReference type="ARBA" id="ARBA00022574"/>
    </source>
</evidence>
<dbReference type="PANTHER" id="PTHR22847:SF637">
    <property type="entry name" value="WD REPEAT DOMAIN 5B"/>
    <property type="match status" value="1"/>
</dbReference>
<dbReference type="InterPro" id="IPR015943">
    <property type="entry name" value="WD40/YVTN_repeat-like_dom_sf"/>
</dbReference>
<dbReference type="Pfam" id="PF12937">
    <property type="entry name" value="F-box-like"/>
    <property type="match status" value="1"/>
</dbReference>
<dbReference type="SMART" id="SM00256">
    <property type="entry name" value="FBOX"/>
    <property type="match status" value="1"/>
</dbReference>
<evidence type="ECO:0000313" key="6">
    <source>
        <dbReference type="Proteomes" id="UP001485043"/>
    </source>
</evidence>
<keyword evidence="6" id="KW-1185">Reference proteome</keyword>
<dbReference type="Pfam" id="PF00400">
    <property type="entry name" value="WD40"/>
    <property type="match status" value="2"/>
</dbReference>
<dbReference type="EMBL" id="JALJOV010001307">
    <property type="protein sequence ID" value="KAK9850078.1"/>
    <property type="molecule type" value="Genomic_DNA"/>
</dbReference>
<evidence type="ECO:0000256" key="2">
    <source>
        <dbReference type="ARBA" id="ARBA00022737"/>
    </source>
</evidence>
<evidence type="ECO:0000313" key="5">
    <source>
        <dbReference type="EMBL" id="KAK9850078.1"/>
    </source>
</evidence>
<accession>A0AAW1SPY1</accession>
<dbReference type="InterPro" id="IPR036322">
    <property type="entry name" value="WD40_repeat_dom_sf"/>
</dbReference>
<dbReference type="PROSITE" id="PS50082">
    <property type="entry name" value="WD_REPEATS_2"/>
    <property type="match status" value="2"/>
</dbReference>
<dbReference type="PROSITE" id="PS00678">
    <property type="entry name" value="WD_REPEATS_1"/>
    <property type="match status" value="1"/>
</dbReference>
<dbReference type="Gene3D" id="2.130.10.10">
    <property type="entry name" value="YVTN repeat-like/Quinoprotein amine dehydrogenase"/>
    <property type="match status" value="2"/>
</dbReference>
<dbReference type="Gene3D" id="1.20.1280.50">
    <property type="match status" value="1"/>
</dbReference>
<reference evidence="5 6" key="1">
    <citation type="journal article" date="2024" name="Nat. Commun.">
        <title>Phylogenomics reveals the evolutionary origins of lichenization in chlorophyte algae.</title>
        <authorList>
            <person name="Puginier C."/>
            <person name="Libourel C."/>
            <person name="Otte J."/>
            <person name="Skaloud P."/>
            <person name="Haon M."/>
            <person name="Grisel S."/>
            <person name="Petersen M."/>
            <person name="Berrin J.G."/>
            <person name="Delaux P.M."/>
            <person name="Dal Grande F."/>
            <person name="Keller J."/>
        </authorList>
    </citation>
    <scope>NUCLEOTIDE SEQUENCE [LARGE SCALE GENOMIC DNA]</scope>
    <source>
        <strain evidence="5 6">SAG 2523</strain>
    </source>
</reference>
<sequence>MQPVEAKICALSEDLLLQVLSKLDAPQDLARAALACKQLNRAVHTNKVWRELYTRHFVAPSPRADLKLGQWANNTARCAFSPEEALFRWKWQTNERWATGARTTLGALHGHSAWVNAVRCVPNASRVISAGQDEDIIVWGEEQASLWAGLDDDHTPRATLKGHTATVWSVDATDHLAVSGGMDTSILLWDLGGGKTAGEMHLQEEGRARTVTSVQLGHGASTCLTTHAGGSIALWDLRSRELATHLHLLACSGGTPSADGTPVWPESKTAAYCARVHEHHVVAVGNTTDIHYFDLRMVRQVARVVAARKSIFSMDMQWPLIATGCANGEVRVWDMQRLQLPTPVPGKSAGPAGGLLAAANSESFPKAYAERLANCQRCCRAHSAPEDSQIFSVRLSADGRLVSATEGGVVGVYNVADAAGAAGVTASGGNWQGFDAAGELIGGSRRISPVQRFTPALDSDPTLCNELPYPPFMQKSGVHSVDMSDDLLVCGGRDALVRLYSFAL</sequence>
<gene>
    <name evidence="5" type="ORF">WJX84_007589</name>
</gene>
<proteinExistence type="predicted"/>
<organism evidence="5 6">
    <name type="scientific">Apatococcus fuscideae</name>
    <dbReference type="NCBI Taxonomy" id="2026836"/>
    <lineage>
        <taxon>Eukaryota</taxon>
        <taxon>Viridiplantae</taxon>
        <taxon>Chlorophyta</taxon>
        <taxon>core chlorophytes</taxon>
        <taxon>Trebouxiophyceae</taxon>
        <taxon>Chlorellales</taxon>
        <taxon>Chlorellaceae</taxon>
        <taxon>Apatococcus</taxon>
    </lineage>
</organism>
<feature type="domain" description="F-box" evidence="4">
    <location>
        <begin position="5"/>
        <end position="52"/>
    </location>
</feature>
<dbReference type="CDD" id="cd09917">
    <property type="entry name" value="F-box_SF"/>
    <property type="match status" value="1"/>
</dbReference>
<keyword evidence="1 3" id="KW-0853">WD repeat</keyword>
<dbReference type="PANTHER" id="PTHR22847">
    <property type="entry name" value="WD40 REPEAT PROTEIN"/>
    <property type="match status" value="1"/>
</dbReference>
<dbReference type="SMART" id="SM00320">
    <property type="entry name" value="WD40"/>
    <property type="match status" value="6"/>
</dbReference>
<dbReference type="InterPro" id="IPR019775">
    <property type="entry name" value="WD40_repeat_CS"/>
</dbReference>
<keyword evidence="2" id="KW-0677">Repeat</keyword>